<dbReference type="PANTHER" id="PTHR33375:SF1">
    <property type="entry name" value="CHROMOSOME-PARTITIONING PROTEIN PARB-RELATED"/>
    <property type="match status" value="1"/>
</dbReference>
<dbReference type="Proteomes" id="UP000806211">
    <property type="component" value="Unassembled WGS sequence"/>
</dbReference>
<protein>
    <submittedName>
        <fullName evidence="2">ParB N-terminal domain-containing protein</fullName>
    </submittedName>
</protein>
<dbReference type="RefSeq" id="WP_193537979.1">
    <property type="nucleotide sequence ID" value="NZ_JADCKF010000008.1"/>
</dbReference>
<feature type="domain" description="ParB-like N-terminal" evidence="1">
    <location>
        <begin position="29"/>
        <end position="123"/>
    </location>
</feature>
<comment type="caution">
    <text evidence="2">The sequence shown here is derived from an EMBL/GenBank/DDBJ whole genome shotgun (WGS) entry which is preliminary data.</text>
</comment>
<reference evidence="2 3" key="1">
    <citation type="submission" date="2020-10" db="EMBL/GenBank/DDBJ databases">
        <title>ChiBAC.</title>
        <authorList>
            <person name="Zenner C."/>
            <person name="Hitch T.C.A."/>
            <person name="Clavel T."/>
        </authorList>
    </citation>
    <scope>NUCLEOTIDE SEQUENCE [LARGE SCALE GENOMIC DNA]</scope>
    <source>
        <strain evidence="2 3">DSM 107456</strain>
    </source>
</reference>
<dbReference type="InterPro" id="IPR050336">
    <property type="entry name" value="Chromosome_partition/occlusion"/>
</dbReference>
<keyword evidence="3" id="KW-1185">Reference proteome</keyword>
<dbReference type="PANTHER" id="PTHR33375">
    <property type="entry name" value="CHROMOSOME-PARTITIONING PROTEIN PARB-RELATED"/>
    <property type="match status" value="1"/>
</dbReference>
<dbReference type="Gene3D" id="3.90.1530.30">
    <property type="match status" value="1"/>
</dbReference>
<name>A0ABR9RD08_9FIRM</name>
<dbReference type="EMBL" id="JADCKF010000008">
    <property type="protein sequence ID" value="MBE5056245.1"/>
    <property type="molecule type" value="Genomic_DNA"/>
</dbReference>
<evidence type="ECO:0000313" key="3">
    <source>
        <dbReference type="Proteomes" id="UP000806211"/>
    </source>
</evidence>
<dbReference type="Pfam" id="PF02195">
    <property type="entry name" value="ParB_N"/>
    <property type="match status" value="1"/>
</dbReference>
<evidence type="ECO:0000259" key="1">
    <source>
        <dbReference type="SMART" id="SM00470"/>
    </source>
</evidence>
<dbReference type="SMART" id="SM00470">
    <property type="entry name" value="ParB"/>
    <property type="match status" value="1"/>
</dbReference>
<sequence length="492" mass="54817">MARKFDMSAAFAAAVGDVSKSDTGREEIEYLDLALLREDPGNFYSLDHIDELAANIQLCGLQQPIRVRAAEDGGYTIVSGHRRRAALSILAQEEPDRWNAVPCIVERDEASPELRELRLILANSSTRVLSPAEVAKQAQQVETLLYQLKEQGYTFPGRMRDQVAAACKVSAPKLARLKVIREKLVPEWLSLFDRDALPEQTAYAMARMPQNLQERLFRVCGSNPPTGGSAERLLEAASSGAEWGPRFSCPDGSPCRRGDTFLRHDAENPFEMCFGETCCLMCSRSKSSCYACDRMCAKAKALRKEGRDDAARAEGERREKQQREYRSAIQHSAARLLKAAEAAGLDDSVEINPRTYYAAVSVADLRAYAAGEFGEKYFYSNDLAPGNLDHPEQIAKTLRCSADYVLGLTEELHPSGVGEDPWHWWPEEPKEDGLYWCVKGPLHRGGALYWWSAANRRWEDPAAGGFALNVDVKLWMACPALPESMAWERGEA</sequence>
<dbReference type="SUPFAM" id="SSF110849">
    <property type="entry name" value="ParB/Sulfiredoxin"/>
    <property type="match status" value="1"/>
</dbReference>
<proteinExistence type="predicted"/>
<evidence type="ECO:0000313" key="2">
    <source>
        <dbReference type="EMBL" id="MBE5056245.1"/>
    </source>
</evidence>
<dbReference type="InterPro" id="IPR003115">
    <property type="entry name" value="ParB_N"/>
</dbReference>
<dbReference type="InterPro" id="IPR036086">
    <property type="entry name" value="ParB/Sulfiredoxin_sf"/>
</dbReference>
<gene>
    <name evidence="2" type="ORF">INF37_09570</name>
</gene>
<organism evidence="2 3">
    <name type="scientific">Pseudoflavonifractor gallinarum</name>
    <dbReference type="NCBI Taxonomy" id="2779352"/>
    <lineage>
        <taxon>Bacteria</taxon>
        <taxon>Bacillati</taxon>
        <taxon>Bacillota</taxon>
        <taxon>Clostridia</taxon>
        <taxon>Eubacteriales</taxon>
        <taxon>Oscillospiraceae</taxon>
        <taxon>Pseudoflavonifractor</taxon>
    </lineage>
</organism>
<accession>A0ABR9RD08</accession>